<accession>A0A6A0B587</accession>
<dbReference type="EMBL" id="BLLH01000001">
    <property type="protein sequence ID" value="GFH39823.1"/>
    <property type="molecule type" value="Genomic_DNA"/>
</dbReference>
<dbReference type="Proteomes" id="UP000475928">
    <property type="component" value="Unassembled WGS sequence"/>
</dbReference>
<sequence length="60" mass="6988">MSKFTDDIMKQVTNKAKNELNERLYDVECPHCKHKVKVPTGKSYCSNCSEEIDLTLDFDF</sequence>
<comment type="caution">
    <text evidence="1">The sequence shown here is derived from an EMBL/GenBank/DDBJ whole genome shotgun (WGS) entry which is preliminary data.</text>
</comment>
<dbReference type="AlphaFoldDB" id="A0A6A0B587"/>
<evidence type="ECO:0000313" key="1">
    <source>
        <dbReference type="EMBL" id="GFH39823.1"/>
    </source>
</evidence>
<name>A0A6A0B587_9LACT</name>
<organism evidence="1 2">
    <name type="scientific">Pseudolactococcus insecticola</name>
    <dbReference type="NCBI Taxonomy" id="2709158"/>
    <lineage>
        <taxon>Bacteria</taxon>
        <taxon>Bacillati</taxon>
        <taxon>Bacillota</taxon>
        <taxon>Bacilli</taxon>
        <taxon>Lactobacillales</taxon>
        <taxon>Streptococcaceae</taxon>
        <taxon>Pseudolactococcus</taxon>
    </lineage>
</organism>
<gene>
    <name evidence="1" type="ORF">Hs20B_02210</name>
</gene>
<protein>
    <submittedName>
        <fullName evidence="1">Uncharacterized protein</fullName>
    </submittedName>
</protein>
<evidence type="ECO:0000313" key="2">
    <source>
        <dbReference type="Proteomes" id="UP000475928"/>
    </source>
</evidence>
<keyword evidence="2" id="KW-1185">Reference proteome</keyword>
<reference evidence="1 2" key="1">
    <citation type="submission" date="2020-02" db="EMBL/GenBank/DDBJ databases">
        <title>Draft genome sequence of Lactococcus sp. Hs20B0-1.</title>
        <authorList>
            <person name="Noda S."/>
            <person name="Yuki M."/>
            <person name="Ohkuma M."/>
        </authorList>
    </citation>
    <scope>NUCLEOTIDE SEQUENCE [LARGE SCALE GENOMIC DNA]</scope>
    <source>
        <strain evidence="1 2">Hs20B0-1</strain>
    </source>
</reference>
<proteinExistence type="predicted"/>
<dbReference type="RefSeq" id="WP_172354763.1">
    <property type="nucleotide sequence ID" value="NZ_BLLH01000001.1"/>
</dbReference>